<gene>
    <name evidence="1" type="ORF">WPS_05120</name>
</gene>
<dbReference type="EMBL" id="AP025523">
    <property type="protein sequence ID" value="BDE05236.1"/>
    <property type="molecule type" value="Genomic_DNA"/>
</dbReference>
<protein>
    <submittedName>
        <fullName evidence="1">Uncharacterized protein</fullName>
    </submittedName>
</protein>
<reference evidence="1 2" key="1">
    <citation type="journal article" date="2022" name="ISME Commun">
        <title>Vulcanimicrobium alpinus gen. nov. sp. nov., the first cultivated representative of the candidate phylum 'Eremiobacterota', is a metabolically versatile aerobic anoxygenic phototroph.</title>
        <authorList>
            <person name="Yabe S."/>
            <person name="Muto K."/>
            <person name="Abe K."/>
            <person name="Yokota A."/>
            <person name="Staudigel H."/>
            <person name="Tebo B.M."/>
        </authorList>
    </citation>
    <scope>NUCLEOTIDE SEQUENCE [LARGE SCALE GENOMIC DNA]</scope>
    <source>
        <strain evidence="1 2">WC8-2</strain>
    </source>
</reference>
<dbReference type="Proteomes" id="UP001317532">
    <property type="component" value="Chromosome"/>
</dbReference>
<dbReference type="CDD" id="cd01427">
    <property type="entry name" value="HAD_like"/>
    <property type="match status" value="1"/>
</dbReference>
<dbReference type="Pfam" id="PF00702">
    <property type="entry name" value="Hydrolase"/>
    <property type="match status" value="1"/>
</dbReference>
<evidence type="ECO:0000313" key="1">
    <source>
        <dbReference type="EMBL" id="BDE05236.1"/>
    </source>
</evidence>
<organism evidence="1 2">
    <name type="scientific">Vulcanimicrobium alpinum</name>
    <dbReference type="NCBI Taxonomy" id="3016050"/>
    <lineage>
        <taxon>Bacteria</taxon>
        <taxon>Bacillati</taxon>
        <taxon>Vulcanimicrobiota</taxon>
        <taxon>Vulcanimicrobiia</taxon>
        <taxon>Vulcanimicrobiales</taxon>
        <taxon>Vulcanimicrobiaceae</taxon>
        <taxon>Vulcanimicrobium</taxon>
    </lineage>
</organism>
<dbReference type="Gene3D" id="3.40.50.1000">
    <property type="entry name" value="HAD superfamily/HAD-like"/>
    <property type="match status" value="1"/>
</dbReference>
<dbReference type="AlphaFoldDB" id="A0AAN1XT52"/>
<accession>A0AAN1XT52</accession>
<dbReference type="KEGG" id="vab:WPS_05120"/>
<evidence type="ECO:0000313" key="2">
    <source>
        <dbReference type="Proteomes" id="UP001317532"/>
    </source>
</evidence>
<sequence>MFAVAFAFDDTLTPPGDAQRVLHELDALGVPVAVLVRDADEAARATAPPLAYAGPVVTAPHDGAGAPAAEAVGALAARFGLPPECIWYLTGRERGDAQAASAAGAHGVYLERIDDALEALREPYTRSALNLRYIMRTVLKW</sequence>
<dbReference type="InterPro" id="IPR036412">
    <property type="entry name" value="HAD-like_sf"/>
</dbReference>
<name>A0AAN1XT52_UNVUL</name>
<proteinExistence type="predicted"/>
<keyword evidence="2" id="KW-1185">Reference proteome</keyword>
<dbReference type="InterPro" id="IPR023214">
    <property type="entry name" value="HAD_sf"/>
</dbReference>
<dbReference type="SUPFAM" id="SSF56784">
    <property type="entry name" value="HAD-like"/>
    <property type="match status" value="1"/>
</dbReference>